<proteinExistence type="predicted"/>
<name>A0A1I0Q643_9BACT</name>
<organism evidence="1 2">
    <name type="scientific">Roseivirga pacifica</name>
    <dbReference type="NCBI Taxonomy" id="1267423"/>
    <lineage>
        <taxon>Bacteria</taxon>
        <taxon>Pseudomonadati</taxon>
        <taxon>Bacteroidota</taxon>
        <taxon>Cytophagia</taxon>
        <taxon>Cytophagales</taxon>
        <taxon>Roseivirgaceae</taxon>
        <taxon>Roseivirga</taxon>
    </lineage>
</organism>
<dbReference type="STRING" id="1267423.SAMN05216290_2043"/>
<accession>A0A1I0Q643</accession>
<keyword evidence="2" id="KW-1185">Reference proteome</keyword>
<sequence>MMSRFFHRIKKTFLPKQQRAILAIEQYTAELEYLLVGINYQTTFEFVSLGKAKNLDKADVLFKKTFPKAEDLQKVAKPIELNRFWNCIDTGLEYRGNTSSGIKTNEAYEKAISKTAQAYKSALNKSIDTNSQLFEYRSDIGIPDYPVFWAFRLLFTYQDNWYFIYGSASD</sequence>
<dbReference type="Proteomes" id="UP000199437">
    <property type="component" value="Unassembled WGS sequence"/>
</dbReference>
<dbReference type="GeneID" id="99986757"/>
<reference evidence="2" key="1">
    <citation type="submission" date="2016-10" db="EMBL/GenBank/DDBJ databases">
        <authorList>
            <person name="Varghese N."/>
            <person name="Submissions S."/>
        </authorList>
    </citation>
    <scope>NUCLEOTIDE SEQUENCE [LARGE SCALE GENOMIC DNA]</scope>
    <source>
        <strain evidence="2">CGMCC 1.12402</strain>
    </source>
</reference>
<protein>
    <submittedName>
        <fullName evidence="1">Uncharacterized protein</fullName>
    </submittedName>
</protein>
<dbReference type="RefSeq" id="WP_139177484.1">
    <property type="nucleotide sequence ID" value="NZ_FOIR01000002.1"/>
</dbReference>
<dbReference type="OrthoDB" id="8410554at2"/>
<evidence type="ECO:0000313" key="2">
    <source>
        <dbReference type="Proteomes" id="UP000199437"/>
    </source>
</evidence>
<gene>
    <name evidence="1" type="ORF">SAMN05216290_2043</name>
</gene>
<evidence type="ECO:0000313" key="1">
    <source>
        <dbReference type="EMBL" id="SEW22342.1"/>
    </source>
</evidence>
<dbReference type="EMBL" id="FOIR01000002">
    <property type="protein sequence ID" value="SEW22342.1"/>
    <property type="molecule type" value="Genomic_DNA"/>
</dbReference>
<dbReference type="AlphaFoldDB" id="A0A1I0Q643"/>